<dbReference type="SUPFAM" id="SSF81665">
    <property type="entry name" value="Calcium ATPase, transmembrane domain M"/>
    <property type="match status" value="1"/>
</dbReference>
<feature type="transmembrane region" description="Helical" evidence="15">
    <location>
        <begin position="21"/>
        <end position="41"/>
    </location>
</feature>
<sequence length="576" mass="61077">MRDVHFFSSALTALKAKRANMDVPISLAVMLALSLSLFEFFKGGEHAYFDAAVMLLFFLLIGRYLDHRLRLRARAAARDLLALQATTANRINANGDLEAVAARDIAPGDQILLSPGDRAPVDGVIETGASDTDVSLVTGESAPARKTIGDSIHAGVLNLSAQLTMRAEKTADASLIADLTRLIEAGEQTKSRYVRLADRAASLYVPVVHTVALATFLGWYFLMDAGVRISLLNAVSLLIITCPCALGLAAPAVQVVATGRLFRAGVLVKSGDALERLAEVDAFVFDKTGTLTHGKPRPSISPSIPRPACSAAFGRRRLKRVFRDFIAIVAEAGSGRACANAAEHAGLGIEGEIDGKRVRLGRSEWVGALSDDHTSATEVWLQQGQDAPLRFIFEDKLRKDAGDVIRALADRGLKSEMLSGDRKGAAQQIAASIELDDWRAELSPQDKIAHLETLSDEGVKVAMVGDGLNDAPSLARAHASLSPGTAADASQAAADFVYQGEGLAPIIEAVDISRKARRRVLENFAFAAAYNACAVPLAAAGHVTPLIAAIAMSGSSMIVTLNALRLASHHRNGKAS</sequence>
<evidence type="ECO:0000313" key="17">
    <source>
        <dbReference type="EMBL" id="CAK9042021.1"/>
    </source>
</evidence>
<feature type="transmembrane region" description="Helical" evidence="15">
    <location>
        <begin position="234"/>
        <end position="253"/>
    </location>
</feature>
<dbReference type="EMBL" id="CAXAMM010017779">
    <property type="protein sequence ID" value="CAK9042021.1"/>
    <property type="molecule type" value="Genomic_DNA"/>
</dbReference>
<dbReference type="SUPFAM" id="SSF56784">
    <property type="entry name" value="HAD-like"/>
    <property type="match status" value="1"/>
</dbReference>
<dbReference type="InterPro" id="IPR023298">
    <property type="entry name" value="ATPase_P-typ_TM_dom_sf"/>
</dbReference>
<evidence type="ECO:0000256" key="13">
    <source>
        <dbReference type="ARBA" id="ARBA00023065"/>
    </source>
</evidence>
<keyword evidence="7 15" id="KW-0479">Metal-binding</keyword>
<dbReference type="InterPro" id="IPR001757">
    <property type="entry name" value="P_typ_ATPase"/>
</dbReference>
<evidence type="ECO:0000256" key="3">
    <source>
        <dbReference type="ARBA" id="ARBA00022448"/>
    </source>
</evidence>
<keyword evidence="5" id="KW-0597">Phosphoprotein</keyword>
<evidence type="ECO:0000256" key="10">
    <source>
        <dbReference type="ARBA" id="ARBA00022842"/>
    </source>
</evidence>
<dbReference type="PRINTS" id="PR00119">
    <property type="entry name" value="CATATPASE"/>
</dbReference>
<keyword evidence="3" id="KW-0813">Transport</keyword>
<protein>
    <submittedName>
        <fullName evidence="17">Nitrogen fixation protein FixI (E1-E2 type cation ATPase FixI)</fullName>
    </submittedName>
</protein>
<dbReference type="InterPro" id="IPR036412">
    <property type="entry name" value="HAD-like_sf"/>
</dbReference>
<evidence type="ECO:0000256" key="9">
    <source>
        <dbReference type="ARBA" id="ARBA00022840"/>
    </source>
</evidence>
<dbReference type="Pfam" id="PF00122">
    <property type="entry name" value="E1-E2_ATPase"/>
    <property type="match status" value="1"/>
</dbReference>
<dbReference type="NCBIfam" id="TIGR01525">
    <property type="entry name" value="ATPase-IB_hvy"/>
    <property type="match status" value="1"/>
</dbReference>
<evidence type="ECO:0000256" key="1">
    <source>
        <dbReference type="ARBA" id="ARBA00004651"/>
    </source>
</evidence>
<name>A0ABP0LTE5_9DINO</name>
<keyword evidence="13" id="KW-0406">Ion transport</keyword>
<gene>
    <name evidence="17" type="ORF">SCF082_LOCUS24219</name>
</gene>
<dbReference type="Gene3D" id="3.40.50.1000">
    <property type="entry name" value="HAD superfamily/HAD-like"/>
    <property type="match status" value="1"/>
</dbReference>
<dbReference type="InterPro" id="IPR008250">
    <property type="entry name" value="ATPase_P-typ_transduc_dom_A_sf"/>
</dbReference>
<dbReference type="InterPro" id="IPR018303">
    <property type="entry name" value="ATPase_P-typ_P_site"/>
</dbReference>
<keyword evidence="14 15" id="KW-0472">Membrane</keyword>
<evidence type="ECO:0000256" key="6">
    <source>
        <dbReference type="ARBA" id="ARBA00022692"/>
    </source>
</evidence>
<reference evidence="17 18" key="1">
    <citation type="submission" date="2024-02" db="EMBL/GenBank/DDBJ databases">
        <authorList>
            <person name="Chen Y."/>
            <person name="Shah S."/>
            <person name="Dougan E. K."/>
            <person name="Thang M."/>
            <person name="Chan C."/>
        </authorList>
    </citation>
    <scope>NUCLEOTIDE SEQUENCE [LARGE SCALE GENOMIC DNA]</scope>
</reference>
<keyword evidence="8 15" id="KW-0547">Nucleotide-binding</keyword>
<keyword evidence="9 15" id="KW-0067">ATP-binding</keyword>
<dbReference type="NCBIfam" id="TIGR01494">
    <property type="entry name" value="ATPase_P-type"/>
    <property type="match status" value="2"/>
</dbReference>
<comment type="similarity">
    <text evidence="2 15">Belongs to the cation transport ATPase (P-type) (TC 3.A.3) family. Type IB subfamily.</text>
</comment>
<comment type="caution">
    <text evidence="17">The sequence shown here is derived from an EMBL/GenBank/DDBJ whole genome shotgun (WGS) entry which is preliminary data.</text>
</comment>
<dbReference type="PANTHER" id="PTHR43520:SF5">
    <property type="entry name" value="CATION-TRANSPORTING P-TYPE ATPASE-RELATED"/>
    <property type="match status" value="1"/>
</dbReference>
<dbReference type="SUPFAM" id="SSF81653">
    <property type="entry name" value="Calcium ATPase, transduction domain A"/>
    <property type="match status" value="1"/>
</dbReference>
<keyword evidence="6 15" id="KW-0812">Transmembrane</keyword>
<dbReference type="Proteomes" id="UP001642464">
    <property type="component" value="Unassembled WGS sequence"/>
</dbReference>
<evidence type="ECO:0000313" key="18">
    <source>
        <dbReference type="Proteomes" id="UP001642464"/>
    </source>
</evidence>
<organism evidence="17 18">
    <name type="scientific">Durusdinium trenchii</name>
    <dbReference type="NCBI Taxonomy" id="1381693"/>
    <lineage>
        <taxon>Eukaryota</taxon>
        <taxon>Sar</taxon>
        <taxon>Alveolata</taxon>
        <taxon>Dinophyceae</taxon>
        <taxon>Suessiales</taxon>
        <taxon>Symbiodiniaceae</taxon>
        <taxon>Durusdinium</taxon>
    </lineage>
</organism>
<evidence type="ECO:0000256" key="12">
    <source>
        <dbReference type="ARBA" id="ARBA00022989"/>
    </source>
</evidence>
<evidence type="ECO:0000256" key="8">
    <source>
        <dbReference type="ARBA" id="ARBA00022741"/>
    </source>
</evidence>
<keyword evidence="10" id="KW-0460">Magnesium</keyword>
<dbReference type="PANTHER" id="PTHR43520">
    <property type="entry name" value="ATP7, ISOFORM B"/>
    <property type="match status" value="1"/>
</dbReference>
<feature type="transmembrane region" description="Helical" evidence="15">
    <location>
        <begin position="546"/>
        <end position="564"/>
    </location>
</feature>
<proteinExistence type="inferred from homology"/>
<feature type="transmembrane region" description="Helical" evidence="15">
    <location>
        <begin position="520"/>
        <end position="540"/>
    </location>
</feature>
<accession>A0ABP0LTE5</accession>
<dbReference type="InterPro" id="IPR023299">
    <property type="entry name" value="ATPase_P-typ_cyto_dom_N"/>
</dbReference>
<evidence type="ECO:0000256" key="2">
    <source>
        <dbReference type="ARBA" id="ARBA00006024"/>
    </source>
</evidence>
<evidence type="ECO:0000256" key="14">
    <source>
        <dbReference type="ARBA" id="ARBA00023136"/>
    </source>
</evidence>
<evidence type="ECO:0000256" key="7">
    <source>
        <dbReference type="ARBA" id="ARBA00022723"/>
    </source>
</evidence>
<feature type="domain" description="P-type ATPase A" evidence="16">
    <location>
        <begin position="83"/>
        <end position="184"/>
    </location>
</feature>
<dbReference type="Gene3D" id="3.40.1110.10">
    <property type="entry name" value="Calcium-transporting ATPase, cytoplasmic domain N"/>
    <property type="match status" value="1"/>
</dbReference>
<evidence type="ECO:0000256" key="5">
    <source>
        <dbReference type="ARBA" id="ARBA00022553"/>
    </source>
</evidence>
<dbReference type="InterPro" id="IPR027256">
    <property type="entry name" value="P-typ_ATPase_IB"/>
</dbReference>
<evidence type="ECO:0000256" key="11">
    <source>
        <dbReference type="ARBA" id="ARBA00022967"/>
    </source>
</evidence>
<feature type="transmembrane region" description="Helical" evidence="15">
    <location>
        <begin position="47"/>
        <end position="65"/>
    </location>
</feature>
<dbReference type="Gene3D" id="2.70.150.10">
    <property type="entry name" value="Calcium-transporting ATPase, cytoplasmic transduction domain A"/>
    <property type="match status" value="1"/>
</dbReference>
<keyword evidence="18" id="KW-1185">Reference proteome</keyword>
<dbReference type="InterPro" id="IPR059000">
    <property type="entry name" value="ATPase_P-type_domA"/>
</dbReference>
<keyword evidence="11" id="KW-1278">Translocase</keyword>
<dbReference type="Pfam" id="PF00702">
    <property type="entry name" value="Hydrolase"/>
    <property type="match status" value="1"/>
</dbReference>
<dbReference type="NCBIfam" id="TIGR01511">
    <property type="entry name" value="ATPase-IB1_Cu"/>
    <property type="match status" value="1"/>
</dbReference>
<dbReference type="PROSITE" id="PS00154">
    <property type="entry name" value="ATPASE_E1_E2"/>
    <property type="match status" value="1"/>
</dbReference>
<comment type="subcellular location">
    <subcellularLocation>
        <location evidence="1">Cell membrane</location>
        <topology evidence="1">Multi-pass membrane protein</topology>
    </subcellularLocation>
    <subcellularLocation>
        <location evidence="15">Membrane</location>
    </subcellularLocation>
</comment>
<feature type="transmembrane region" description="Helical" evidence="15">
    <location>
        <begin position="201"/>
        <end position="222"/>
    </location>
</feature>
<evidence type="ECO:0000256" key="4">
    <source>
        <dbReference type="ARBA" id="ARBA00022475"/>
    </source>
</evidence>
<dbReference type="InterPro" id="IPR023214">
    <property type="entry name" value="HAD_sf"/>
</dbReference>
<evidence type="ECO:0000256" key="15">
    <source>
        <dbReference type="RuleBase" id="RU362081"/>
    </source>
</evidence>
<keyword evidence="12 15" id="KW-1133">Transmembrane helix</keyword>
<evidence type="ECO:0000259" key="16">
    <source>
        <dbReference type="Pfam" id="PF00122"/>
    </source>
</evidence>
<keyword evidence="4" id="KW-1003">Cell membrane</keyword>